<dbReference type="EMBL" id="JBHPBY010000378">
    <property type="protein sequence ID" value="MFC1852854.1"/>
    <property type="molecule type" value="Genomic_DNA"/>
</dbReference>
<reference evidence="2 3" key="1">
    <citation type="submission" date="2024-09" db="EMBL/GenBank/DDBJ databases">
        <title>Laminarin stimulates single cell rates of sulfate reduction while oxygen inhibits transcriptomic activity in coastal marine sediment.</title>
        <authorList>
            <person name="Lindsay M."/>
            <person name="Orcutt B."/>
            <person name="Emerson D."/>
            <person name="Stepanauskas R."/>
            <person name="D'Angelo T."/>
        </authorList>
    </citation>
    <scope>NUCLEOTIDE SEQUENCE [LARGE SCALE GENOMIC DNA]</scope>
    <source>
        <strain evidence="2">SAG AM-311-K15</strain>
    </source>
</reference>
<gene>
    <name evidence="2" type="ORF">ACFL27_21865</name>
</gene>
<proteinExistence type="predicted"/>
<evidence type="ECO:0000313" key="2">
    <source>
        <dbReference type="EMBL" id="MFC1852854.1"/>
    </source>
</evidence>
<keyword evidence="1" id="KW-0472">Membrane</keyword>
<feature type="transmembrane region" description="Helical" evidence="1">
    <location>
        <begin position="12"/>
        <end position="30"/>
    </location>
</feature>
<comment type="caution">
    <text evidence="2">The sequence shown here is derived from an EMBL/GenBank/DDBJ whole genome shotgun (WGS) entry which is preliminary data.</text>
</comment>
<sequence length="357" mass="40437">MFDGLFAWKKWLITGIVIQLLLILCGAFTIRTVKNHLLSIPISIETEADVGVQGYRLPIMISERFQMSAAQSKGTVRPHLFDDLGLTQPLLWGNIRPQNKTITITVPLDLKKKTRKYYYLEWLEGGQSIASKPDEAEFHEYSGQEGNNIRWWKLDQIQAEDPIYPFEGDKMMRLTIKPAPVDGDHNTNFEIPLLPVPDKYVDDLTCLSYAIYYPRASKLRVSIQAKIGADTTELNSSVDQNYVPCHWAASLDDHALGRWFHRIIPLGQYAGFPLESLTLYVNDEPALTSNECHEPVVVYIDGVHLFSGKVPAVFISNPLREFFRAVVAVPVFLIALCSVIFWLLWLSLVAGQPVSFL</sequence>
<evidence type="ECO:0000313" key="3">
    <source>
        <dbReference type="Proteomes" id="UP001594351"/>
    </source>
</evidence>
<organism evidence="2 3">
    <name type="scientific">candidate division CSSED10-310 bacterium</name>
    <dbReference type="NCBI Taxonomy" id="2855610"/>
    <lineage>
        <taxon>Bacteria</taxon>
        <taxon>Bacteria division CSSED10-310</taxon>
    </lineage>
</organism>
<protein>
    <submittedName>
        <fullName evidence="2">Uncharacterized protein</fullName>
    </submittedName>
</protein>
<dbReference type="Proteomes" id="UP001594351">
    <property type="component" value="Unassembled WGS sequence"/>
</dbReference>
<evidence type="ECO:0000256" key="1">
    <source>
        <dbReference type="SAM" id="Phobius"/>
    </source>
</evidence>
<keyword evidence="1" id="KW-1133">Transmembrane helix</keyword>
<accession>A0ABV6Z376</accession>
<keyword evidence="3" id="KW-1185">Reference proteome</keyword>
<name>A0ABV6Z376_UNCC1</name>
<feature type="transmembrane region" description="Helical" evidence="1">
    <location>
        <begin position="325"/>
        <end position="348"/>
    </location>
</feature>
<keyword evidence="1" id="KW-0812">Transmembrane</keyword>